<dbReference type="InterPro" id="IPR010653">
    <property type="entry name" value="NlpB/DapX"/>
</dbReference>
<proteinExistence type="inferred from homology"/>
<feature type="signal peptide" evidence="6">
    <location>
        <begin position="1"/>
        <end position="21"/>
    </location>
</feature>
<evidence type="ECO:0000256" key="2">
    <source>
        <dbReference type="ARBA" id="ARBA00023136"/>
    </source>
</evidence>
<keyword evidence="5" id="KW-0175">Coiled coil</keyword>
<gene>
    <name evidence="4" type="primary">bamC</name>
    <name evidence="7" type="ORF">NCTC1659_02322</name>
    <name evidence="8" type="ORF">NCTC8540_00595</name>
</gene>
<keyword evidence="4" id="KW-0564">Palmitate</keyword>
<dbReference type="Gene3D" id="3.30.530.50">
    <property type="match status" value="1"/>
</dbReference>
<dbReference type="RefSeq" id="WP_078218175.1">
    <property type="nucleotide sequence ID" value="NZ_MUXZ01000010.1"/>
</dbReference>
<comment type="similarity">
    <text evidence="4">Belongs to the BamC family.</text>
</comment>
<evidence type="ECO:0000256" key="3">
    <source>
        <dbReference type="ARBA" id="ARBA00023237"/>
    </source>
</evidence>
<dbReference type="GO" id="GO:0051205">
    <property type="term" value="P:protein insertion into membrane"/>
    <property type="evidence" value="ECO:0007669"/>
    <property type="project" value="UniProtKB-UniRule"/>
</dbReference>
<keyword evidence="4 7" id="KW-0449">Lipoprotein</keyword>
<dbReference type="HAMAP" id="MF_00924">
    <property type="entry name" value="OM_assembly_BamC"/>
    <property type="match status" value="1"/>
</dbReference>
<dbReference type="EMBL" id="UGHF01000001">
    <property type="protein sequence ID" value="STO61018.1"/>
    <property type="molecule type" value="Genomic_DNA"/>
</dbReference>
<dbReference type="GO" id="GO:0009279">
    <property type="term" value="C:cell outer membrane"/>
    <property type="evidence" value="ECO:0007669"/>
    <property type="project" value="UniProtKB-SubCell"/>
</dbReference>
<dbReference type="Gene3D" id="3.30.310.170">
    <property type="entry name" value="Outer membrane protein assembly factor BamC"/>
    <property type="match status" value="1"/>
</dbReference>
<comment type="subunit">
    <text evidence="4">Part of the Bam complex.</text>
</comment>
<comment type="function">
    <text evidence="4">Part of the outer membrane protein assembly complex, which is involved in assembly and insertion of beta-barrel proteins into the outer membrane.</text>
</comment>
<keyword evidence="2 4" id="KW-0472">Membrane</keyword>
<dbReference type="InterPro" id="IPR014524">
    <property type="entry name" value="BamC"/>
</dbReference>
<accession>A0A1V4B1U6</accession>
<sequence>MKKWLLTLTTLSLLVACSTNNDDKQIANDTYQKKADSLVSTRSVLQSGGINLPQQDPTYQLPQVQIKSTEKVDIRPPSTPFATIGQSIAQFDGEKAFIIYPNTLQHVYNLQQIERLLKEQGIPYTNEGGKIITDWTETGRNDDLKGTQIRYQIEHLNVNNSSALVIFINQMQRNGTIYTPNVADKQRYTSDRLNQLIGELNNNYRQQQQELNTASNAIQSMLITDTNGNLALGLDAPFEHSWLKLSHNLEKIGFTVKTQKAARGQLELKYKPLDQEEWLRFGTTQPDLEKGIYYLQLSALGQQSSLVISDEEGKALSGNQAQGIYQALQNILAK</sequence>
<evidence type="ECO:0000256" key="1">
    <source>
        <dbReference type="ARBA" id="ARBA00022729"/>
    </source>
</evidence>
<dbReference type="GO" id="GO:0043165">
    <property type="term" value="P:Gram-negative-bacterium-type cell outer membrane assembly"/>
    <property type="evidence" value="ECO:0007669"/>
    <property type="project" value="UniProtKB-UniRule"/>
</dbReference>
<keyword evidence="9" id="KW-1185">Reference proteome</keyword>
<evidence type="ECO:0000256" key="6">
    <source>
        <dbReference type="SAM" id="SignalP"/>
    </source>
</evidence>
<organism evidence="7 9">
    <name type="scientific">Canicola haemoglobinophilus</name>
    <dbReference type="NCBI Taxonomy" id="733"/>
    <lineage>
        <taxon>Bacteria</taxon>
        <taxon>Pseudomonadati</taxon>
        <taxon>Pseudomonadota</taxon>
        <taxon>Gammaproteobacteria</taxon>
        <taxon>Pasteurellales</taxon>
        <taxon>Pasteurellaceae</taxon>
        <taxon>Canicola</taxon>
    </lineage>
</organism>
<keyword evidence="1 4" id="KW-0732">Signal</keyword>
<dbReference type="Pfam" id="PF06804">
    <property type="entry name" value="Lipoprotein_18"/>
    <property type="match status" value="1"/>
</dbReference>
<evidence type="ECO:0000313" key="9">
    <source>
        <dbReference type="Proteomes" id="UP000254329"/>
    </source>
</evidence>
<name>A0A1V4B1U6_9PAST</name>
<feature type="coiled-coil region" evidence="5">
    <location>
        <begin position="190"/>
        <end position="217"/>
    </location>
</feature>
<protein>
    <recommendedName>
        <fullName evidence="4">Outer membrane protein assembly factor BamC</fullName>
    </recommendedName>
</protein>
<evidence type="ECO:0000313" key="8">
    <source>
        <dbReference type="EMBL" id="STO68108.1"/>
    </source>
</evidence>
<reference evidence="9 10" key="1">
    <citation type="submission" date="2018-06" db="EMBL/GenBank/DDBJ databases">
        <authorList>
            <consortium name="Pathogen Informatics"/>
            <person name="Doyle S."/>
        </authorList>
    </citation>
    <scope>NUCLEOTIDE SEQUENCE [LARGE SCALE GENOMIC DNA]</scope>
    <source>
        <strain evidence="7 9">NCTC1659</strain>
        <strain evidence="8 10">NCTC8540</strain>
    </source>
</reference>
<dbReference type="EMBL" id="UGHJ01000001">
    <property type="protein sequence ID" value="STO68108.1"/>
    <property type="molecule type" value="Genomic_DNA"/>
</dbReference>
<dbReference type="PROSITE" id="PS51257">
    <property type="entry name" value="PROKAR_LIPOPROTEIN"/>
    <property type="match status" value="1"/>
</dbReference>
<comment type="subcellular location">
    <subcellularLocation>
        <location evidence="4">Cell outer membrane</location>
        <topology evidence="4">Lipid-anchor</topology>
    </subcellularLocation>
</comment>
<evidence type="ECO:0000256" key="5">
    <source>
        <dbReference type="SAM" id="Coils"/>
    </source>
</evidence>
<dbReference type="AlphaFoldDB" id="A0A1V4B1U6"/>
<evidence type="ECO:0000313" key="10">
    <source>
        <dbReference type="Proteomes" id="UP000254496"/>
    </source>
</evidence>
<dbReference type="InterPro" id="IPR042268">
    <property type="entry name" value="BamC_C"/>
</dbReference>
<evidence type="ECO:0000313" key="7">
    <source>
        <dbReference type="EMBL" id="STO61018.1"/>
    </source>
</evidence>
<dbReference type="OrthoDB" id="5686855at2"/>
<dbReference type="Proteomes" id="UP000254329">
    <property type="component" value="Unassembled WGS sequence"/>
</dbReference>
<keyword evidence="3 4" id="KW-0998">Cell outer membrane</keyword>
<evidence type="ECO:0000256" key="4">
    <source>
        <dbReference type="HAMAP-Rule" id="MF_00924"/>
    </source>
</evidence>
<dbReference type="Proteomes" id="UP000254496">
    <property type="component" value="Unassembled WGS sequence"/>
</dbReference>
<dbReference type="STRING" id="733.B0186_04370"/>
<feature type="chain" id="PRO_5044566758" description="Outer membrane protein assembly factor BamC" evidence="6">
    <location>
        <begin position="22"/>
        <end position="334"/>
    </location>
</feature>